<reference evidence="8" key="1">
    <citation type="journal article" date="2023" name="PLoS Negl. Trop. Dis.">
        <title>A genome sequence for Biomphalaria pfeifferi, the major vector snail for the human-infecting parasite Schistosoma mansoni.</title>
        <authorList>
            <person name="Bu L."/>
            <person name="Lu L."/>
            <person name="Laidemitt M.R."/>
            <person name="Zhang S.M."/>
            <person name="Mutuku M."/>
            <person name="Mkoji G."/>
            <person name="Steinauer M."/>
            <person name="Loker E.S."/>
        </authorList>
    </citation>
    <scope>NUCLEOTIDE SEQUENCE</scope>
    <source>
        <strain evidence="8">KasaAsao</strain>
    </source>
</reference>
<evidence type="ECO:0000256" key="6">
    <source>
        <dbReference type="SAM" id="MobiDB-lite"/>
    </source>
</evidence>
<feature type="region of interest" description="Disordered" evidence="6">
    <location>
        <begin position="207"/>
        <end position="255"/>
    </location>
</feature>
<feature type="compositionally biased region" description="Polar residues" evidence="6">
    <location>
        <begin position="452"/>
        <end position="461"/>
    </location>
</feature>
<dbReference type="PANTHER" id="PTHR11969">
    <property type="entry name" value="MAX DIMERIZATION, MAD"/>
    <property type="match status" value="1"/>
</dbReference>
<feature type="region of interest" description="Disordered" evidence="6">
    <location>
        <begin position="310"/>
        <end position="349"/>
    </location>
</feature>
<evidence type="ECO:0000256" key="4">
    <source>
        <dbReference type="ARBA" id="ARBA00023163"/>
    </source>
</evidence>
<accession>A0AAD8BM56</accession>
<evidence type="ECO:0000259" key="7">
    <source>
        <dbReference type="PROSITE" id="PS50888"/>
    </source>
</evidence>
<dbReference type="GO" id="GO:0005634">
    <property type="term" value="C:nucleus"/>
    <property type="evidence" value="ECO:0007669"/>
    <property type="project" value="UniProtKB-SubCell"/>
</dbReference>
<dbReference type="GO" id="GO:0046983">
    <property type="term" value="F:protein dimerization activity"/>
    <property type="evidence" value="ECO:0007669"/>
    <property type="project" value="InterPro"/>
</dbReference>
<dbReference type="PANTHER" id="PTHR11969:SF99">
    <property type="entry name" value="MAX-BINDING PROTEIN MNT"/>
    <property type="match status" value="1"/>
</dbReference>
<feature type="region of interest" description="Disordered" evidence="6">
    <location>
        <begin position="435"/>
        <end position="461"/>
    </location>
</feature>
<name>A0AAD8BM56_BIOPF</name>
<feature type="compositionally biased region" description="Polar residues" evidence="6">
    <location>
        <begin position="312"/>
        <end position="324"/>
    </location>
</feature>
<dbReference type="AlphaFoldDB" id="A0AAD8BM56"/>
<feature type="compositionally biased region" description="Basic and acidic residues" evidence="6">
    <location>
        <begin position="41"/>
        <end position="51"/>
    </location>
</feature>
<dbReference type="Proteomes" id="UP001233172">
    <property type="component" value="Unassembled WGS sequence"/>
</dbReference>
<dbReference type="Pfam" id="PF00010">
    <property type="entry name" value="HLH"/>
    <property type="match status" value="1"/>
</dbReference>
<feature type="domain" description="BHLH" evidence="7">
    <location>
        <begin position="104"/>
        <end position="155"/>
    </location>
</feature>
<proteinExistence type="predicted"/>
<feature type="compositionally biased region" description="Polar residues" evidence="6">
    <location>
        <begin position="340"/>
        <end position="349"/>
    </location>
</feature>
<evidence type="ECO:0000256" key="2">
    <source>
        <dbReference type="ARBA" id="ARBA00023015"/>
    </source>
</evidence>
<dbReference type="InterPro" id="IPR011598">
    <property type="entry name" value="bHLH_dom"/>
</dbReference>
<dbReference type="GO" id="GO:0000978">
    <property type="term" value="F:RNA polymerase II cis-regulatory region sequence-specific DNA binding"/>
    <property type="evidence" value="ECO:0007669"/>
    <property type="project" value="TreeGrafter"/>
</dbReference>
<evidence type="ECO:0000256" key="1">
    <source>
        <dbReference type="ARBA" id="ARBA00004123"/>
    </source>
</evidence>
<protein>
    <submittedName>
        <fullName evidence="8">Chitinase-like protein PB1E7.04c isoform X1</fullName>
    </submittedName>
</protein>
<feature type="region of interest" description="Disordered" evidence="6">
    <location>
        <begin position="830"/>
        <end position="850"/>
    </location>
</feature>
<evidence type="ECO:0000313" key="8">
    <source>
        <dbReference type="EMBL" id="KAK0057194.1"/>
    </source>
</evidence>
<evidence type="ECO:0000256" key="3">
    <source>
        <dbReference type="ARBA" id="ARBA00023125"/>
    </source>
</evidence>
<keyword evidence="9" id="KW-1185">Reference proteome</keyword>
<gene>
    <name evidence="8" type="ORF">Bpfe_013287</name>
</gene>
<dbReference type="GO" id="GO:0000981">
    <property type="term" value="F:DNA-binding transcription factor activity, RNA polymerase II-specific"/>
    <property type="evidence" value="ECO:0007669"/>
    <property type="project" value="TreeGrafter"/>
</dbReference>
<evidence type="ECO:0000313" key="9">
    <source>
        <dbReference type="Proteomes" id="UP001233172"/>
    </source>
</evidence>
<organism evidence="8 9">
    <name type="scientific">Biomphalaria pfeifferi</name>
    <name type="common">Bloodfluke planorb</name>
    <name type="synonym">Freshwater snail</name>
    <dbReference type="NCBI Taxonomy" id="112525"/>
    <lineage>
        <taxon>Eukaryota</taxon>
        <taxon>Metazoa</taxon>
        <taxon>Spiralia</taxon>
        <taxon>Lophotrochozoa</taxon>
        <taxon>Mollusca</taxon>
        <taxon>Gastropoda</taxon>
        <taxon>Heterobranchia</taxon>
        <taxon>Euthyneura</taxon>
        <taxon>Panpulmonata</taxon>
        <taxon>Hygrophila</taxon>
        <taxon>Lymnaeoidea</taxon>
        <taxon>Planorbidae</taxon>
        <taxon>Biomphalaria</taxon>
    </lineage>
</organism>
<feature type="region of interest" description="Disordered" evidence="6">
    <location>
        <begin position="23"/>
        <end position="103"/>
    </location>
</feature>
<keyword evidence="4" id="KW-0804">Transcription</keyword>
<evidence type="ECO:0000256" key="5">
    <source>
        <dbReference type="ARBA" id="ARBA00023242"/>
    </source>
</evidence>
<dbReference type="InterPro" id="IPR036638">
    <property type="entry name" value="HLH_DNA-bd_sf"/>
</dbReference>
<dbReference type="EMBL" id="JASAOG010000056">
    <property type="protein sequence ID" value="KAK0057194.1"/>
    <property type="molecule type" value="Genomic_DNA"/>
</dbReference>
<dbReference type="Gene3D" id="4.10.280.10">
    <property type="entry name" value="Helix-loop-helix DNA-binding domain"/>
    <property type="match status" value="1"/>
</dbReference>
<comment type="caution">
    <text evidence="8">The sequence shown here is derived from an EMBL/GenBank/DDBJ whole genome shotgun (WGS) entry which is preliminary data.</text>
</comment>
<keyword evidence="3" id="KW-0238">DNA-binding</keyword>
<sequence length="850" mass="90222">MILMDLLLQAAKVLELGDSDVGAERVTPKSTRGTHFHQYVKPKDENSDNSHDSFFGENEVGTSEEDSSSQHTQRMGGKSSLRSATKRHESQPNRQPYQPLMAAGTREVHNQLEKNRRRQLRECFNILQQCVPSLENKRVATQSILQGAIKHIKNLKKKDVEQEREIQTLANKKCELKKKYDVELNKCSEEQQRLADAFLKVMRAQHIPEEDDGHTSDSTTTASEGPEFSDDDRKSSQPAKCIVTEAKVEGSRKRKLGPRAAISYGSKSLDVATTNQVASTVAQQMPSLNKSSTVSSSSLALKHMLEQRKKNQLSVATQGKSLSQDKVLPTAAGTKGQGKPASSLTSSYPNISTRLASGLKSAPPNLTQPLLSAQKHVLSSSELVLATGQPSVSQMTSASQGNQIISQPLQQATEALSMLANTSSLASSAQSLLLKDPPNATQSSSKRRKVADNSSVAQPSSSTVAMAISSTLQPVSTSLLPAVQHNPLSASSPRTAAILNSQPLVQPAQTSSVKVPEVKKLESSQTTVSKILTAPLSTDLQGINYLGKSTVGNNTGTLTMQSLASLSQPVDGALSSKLLSTVIPVSLASFIRSIPINAVVSPVVSLGQTHISMTSASQASNAGTPSSTVTSLFSSPIQQLGTNLIFTTNNKTEVNQQTSVSLSNNNARIATLLAAPSPYLNKNVIDLKPNSSLNLTSNSQHAAVPLSSASTSTITLQDNSLKTMTLTPTLLPLSLSNGQLATGSGTNLSPAPQLRFFTPFSPNTVMAASLANGQTAMMPTMVQLGNSGQVALLQNLIPTQHVQVQGPRQHHLLSQPIVVMTTPATNFNVTTASGSTSSSTGPSSTNILGN</sequence>
<reference evidence="8" key="2">
    <citation type="submission" date="2023-04" db="EMBL/GenBank/DDBJ databases">
        <authorList>
            <person name="Bu L."/>
            <person name="Lu L."/>
            <person name="Laidemitt M.R."/>
            <person name="Zhang S.M."/>
            <person name="Mutuku M."/>
            <person name="Mkoji G."/>
            <person name="Steinauer M."/>
            <person name="Loker E.S."/>
        </authorList>
    </citation>
    <scope>NUCLEOTIDE SEQUENCE</scope>
    <source>
        <strain evidence="8">KasaAsao</strain>
        <tissue evidence="8">Whole Snail</tissue>
    </source>
</reference>
<keyword evidence="5" id="KW-0539">Nucleus</keyword>
<comment type="subcellular location">
    <subcellularLocation>
        <location evidence="1">Nucleus</location>
    </subcellularLocation>
</comment>
<keyword evidence="2" id="KW-0805">Transcription regulation</keyword>
<dbReference type="SUPFAM" id="SSF47459">
    <property type="entry name" value="HLH, helix-loop-helix DNA-binding domain"/>
    <property type="match status" value="1"/>
</dbReference>
<dbReference type="SMART" id="SM00353">
    <property type="entry name" value="HLH"/>
    <property type="match status" value="1"/>
</dbReference>
<dbReference type="PROSITE" id="PS50888">
    <property type="entry name" value="BHLH"/>
    <property type="match status" value="1"/>
</dbReference>